<dbReference type="Proteomes" id="UP001369736">
    <property type="component" value="Unassembled WGS sequence"/>
</dbReference>
<protein>
    <submittedName>
        <fullName evidence="1">Uncharacterized protein</fullName>
    </submittedName>
</protein>
<keyword evidence="2" id="KW-1185">Reference proteome</keyword>
<name>A0ABU8MAG5_9PSEU</name>
<sequence length="41" mass="4138">MLAALRVEARDAGDAEAELVVADALTRAGRTTAPGVTSDVP</sequence>
<comment type="caution">
    <text evidence="1">The sequence shown here is derived from an EMBL/GenBank/DDBJ whole genome shotgun (WGS) entry which is preliminary data.</text>
</comment>
<accession>A0ABU8MAG5</accession>
<dbReference type="RefSeq" id="WP_337705233.1">
    <property type="nucleotide sequence ID" value="NZ_JBBEGM010000010.1"/>
</dbReference>
<evidence type="ECO:0000313" key="1">
    <source>
        <dbReference type="EMBL" id="MEJ2863863.1"/>
    </source>
</evidence>
<gene>
    <name evidence="1" type="ORF">WCD58_22085</name>
</gene>
<dbReference type="EMBL" id="JBBEGM010000010">
    <property type="protein sequence ID" value="MEJ2863863.1"/>
    <property type="molecule type" value="Genomic_DNA"/>
</dbReference>
<organism evidence="1 2">
    <name type="scientific">Actinomycetospora flava</name>
    <dbReference type="NCBI Taxonomy" id="3129232"/>
    <lineage>
        <taxon>Bacteria</taxon>
        <taxon>Bacillati</taxon>
        <taxon>Actinomycetota</taxon>
        <taxon>Actinomycetes</taxon>
        <taxon>Pseudonocardiales</taxon>
        <taxon>Pseudonocardiaceae</taxon>
        <taxon>Actinomycetospora</taxon>
    </lineage>
</organism>
<evidence type="ECO:0000313" key="2">
    <source>
        <dbReference type="Proteomes" id="UP001369736"/>
    </source>
</evidence>
<proteinExistence type="predicted"/>
<reference evidence="1 2" key="1">
    <citation type="submission" date="2024-03" db="EMBL/GenBank/DDBJ databases">
        <title>Actinomycetospora sp. OC33-EN07, a novel actinomycete isolated from wild orchid (Aerides multiflora).</title>
        <authorList>
            <person name="Suriyachadkun C."/>
        </authorList>
    </citation>
    <scope>NUCLEOTIDE SEQUENCE [LARGE SCALE GENOMIC DNA]</scope>
    <source>
        <strain evidence="1 2">OC33-EN07</strain>
    </source>
</reference>